<dbReference type="PANTHER" id="PTHR45090:SF4">
    <property type="entry name" value="J DOMAIN-CONTAINING PROTEIN"/>
    <property type="match status" value="1"/>
</dbReference>
<keyword evidence="4" id="KW-1185">Reference proteome</keyword>
<dbReference type="InterPro" id="IPR053232">
    <property type="entry name" value="DnaJ_C/III_chloroplastic"/>
</dbReference>
<sequence length="187" mass="21608">MRVGWSTIDGEASLGSAKKKKTDKVTKSRITIRNRFGPNRARPTARIRVFYAPNVQCEESLYEVLGIAETGSTVSDIKKAYKKMARKYHPDVSPPDRVDEHTRRFIMVKEAYETLSNPQTRALYDRDLAKGLGFGFSARRPYQYDQGKEASGKWNMRWQSQLEELKRRNKNPSTGRMSWGARMRAQR</sequence>
<dbReference type="InterPro" id="IPR036869">
    <property type="entry name" value="J_dom_sf"/>
</dbReference>
<proteinExistence type="predicted"/>
<dbReference type="PROSITE" id="PS50076">
    <property type="entry name" value="DNAJ_2"/>
    <property type="match status" value="1"/>
</dbReference>
<dbReference type="InterPro" id="IPR018253">
    <property type="entry name" value="DnaJ_domain_CS"/>
</dbReference>
<comment type="caution">
    <text evidence="3">The sequence shown here is derived from an EMBL/GenBank/DDBJ whole genome shotgun (WGS) entry which is preliminary data.</text>
</comment>
<dbReference type="EMBL" id="JABTTQ020000001">
    <property type="protein sequence ID" value="KAK6163699.1"/>
    <property type="molecule type" value="Genomic_DNA"/>
</dbReference>
<evidence type="ECO:0000313" key="4">
    <source>
        <dbReference type="Proteomes" id="UP001318860"/>
    </source>
</evidence>
<name>A0ABR0XWZ3_REHGL</name>
<reference evidence="3 4" key="1">
    <citation type="journal article" date="2021" name="Comput. Struct. Biotechnol. J.">
        <title>De novo genome assembly of the potent medicinal plant Rehmannia glutinosa using nanopore technology.</title>
        <authorList>
            <person name="Ma L."/>
            <person name="Dong C."/>
            <person name="Song C."/>
            <person name="Wang X."/>
            <person name="Zheng X."/>
            <person name="Niu Y."/>
            <person name="Chen S."/>
            <person name="Feng W."/>
        </authorList>
    </citation>
    <scope>NUCLEOTIDE SEQUENCE [LARGE SCALE GENOMIC DNA]</scope>
    <source>
        <strain evidence="3">DH-2019</strain>
    </source>
</reference>
<gene>
    <name evidence="3" type="ORF">DH2020_000563</name>
</gene>
<evidence type="ECO:0000256" key="1">
    <source>
        <dbReference type="SAM" id="MobiDB-lite"/>
    </source>
</evidence>
<evidence type="ECO:0000259" key="2">
    <source>
        <dbReference type="PROSITE" id="PS50076"/>
    </source>
</evidence>
<evidence type="ECO:0000313" key="3">
    <source>
        <dbReference type="EMBL" id="KAK6163699.1"/>
    </source>
</evidence>
<dbReference type="CDD" id="cd06257">
    <property type="entry name" value="DnaJ"/>
    <property type="match status" value="1"/>
</dbReference>
<dbReference type="Gene3D" id="1.10.287.110">
    <property type="entry name" value="DnaJ domain"/>
    <property type="match status" value="1"/>
</dbReference>
<protein>
    <recommendedName>
        <fullName evidence="2">J domain-containing protein</fullName>
    </recommendedName>
</protein>
<dbReference type="SUPFAM" id="SSF46565">
    <property type="entry name" value="Chaperone J-domain"/>
    <property type="match status" value="1"/>
</dbReference>
<dbReference type="SMART" id="SM00271">
    <property type="entry name" value="DnaJ"/>
    <property type="match status" value="1"/>
</dbReference>
<dbReference type="Proteomes" id="UP001318860">
    <property type="component" value="Unassembled WGS sequence"/>
</dbReference>
<feature type="domain" description="J" evidence="2">
    <location>
        <begin position="60"/>
        <end position="128"/>
    </location>
</feature>
<dbReference type="PRINTS" id="PR00625">
    <property type="entry name" value="JDOMAIN"/>
</dbReference>
<accession>A0ABR0XWZ3</accession>
<dbReference type="InterPro" id="IPR001623">
    <property type="entry name" value="DnaJ_domain"/>
</dbReference>
<organism evidence="3 4">
    <name type="scientific">Rehmannia glutinosa</name>
    <name type="common">Chinese foxglove</name>
    <dbReference type="NCBI Taxonomy" id="99300"/>
    <lineage>
        <taxon>Eukaryota</taxon>
        <taxon>Viridiplantae</taxon>
        <taxon>Streptophyta</taxon>
        <taxon>Embryophyta</taxon>
        <taxon>Tracheophyta</taxon>
        <taxon>Spermatophyta</taxon>
        <taxon>Magnoliopsida</taxon>
        <taxon>eudicotyledons</taxon>
        <taxon>Gunneridae</taxon>
        <taxon>Pentapetalae</taxon>
        <taxon>asterids</taxon>
        <taxon>lamiids</taxon>
        <taxon>Lamiales</taxon>
        <taxon>Orobanchaceae</taxon>
        <taxon>Rehmannieae</taxon>
        <taxon>Rehmannia</taxon>
    </lineage>
</organism>
<dbReference type="PROSITE" id="PS00636">
    <property type="entry name" value="DNAJ_1"/>
    <property type="match status" value="1"/>
</dbReference>
<feature type="region of interest" description="Disordered" evidence="1">
    <location>
        <begin position="163"/>
        <end position="187"/>
    </location>
</feature>
<dbReference type="Pfam" id="PF00226">
    <property type="entry name" value="DnaJ"/>
    <property type="match status" value="1"/>
</dbReference>
<dbReference type="PANTHER" id="PTHR45090">
    <property type="entry name" value="CHAPERONE PROTEIN DNAJ 20 CHLOROPLASTIC"/>
    <property type="match status" value="1"/>
</dbReference>